<evidence type="ECO:0000259" key="2">
    <source>
        <dbReference type="PROSITE" id="PS50234"/>
    </source>
</evidence>
<dbReference type="Proteomes" id="UP001324185">
    <property type="component" value="Chromosome"/>
</dbReference>
<keyword evidence="4" id="KW-1185">Reference proteome</keyword>
<dbReference type="InterPro" id="IPR002035">
    <property type="entry name" value="VWF_A"/>
</dbReference>
<dbReference type="InterPro" id="IPR011047">
    <property type="entry name" value="Quinoprotein_ADH-like_sf"/>
</dbReference>
<organism evidence="3 4">
    <name type="scientific">Kangiella aquimarina</name>
    <dbReference type="NCBI Taxonomy" id="261965"/>
    <lineage>
        <taxon>Bacteria</taxon>
        <taxon>Pseudomonadati</taxon>
        <taxon>Pseudomonadota</taxon>
        <taxon>Gammaproteobacteria</taxon>
        <taxon>Kangiellales</taxon>
        <taxon>Kangiellaceae</taxon>
        <taxon>Kangiella</taxon>
    </lineage>
</organism>
<proteinExistence type="predicted"/>
<dbReference type="EMBL" id="CP140158">
    <property type="protein sequence ID" value="WQG84734.1"/>
    <property type="molecule type" value="Genomic_DNA"/>
</dbReference>
<evidence type="ECO:0000313" key="4">
    <source>
        <dbReference type="Proteomes" id="UP001324185"/>
    </source>
</evidence>
<evidence type="ECO:0000256" key="1">
    <source>
        <dbReference type="SAM" id="SignalP"/>
    </source>
</evidence>
<dbReference type="PANTHER" id="PTHR10579">
    <property type="entry name" value="CALCIUM-ACTIVATED CHLORIDE CHANNEL REGULATOR"/>
    <property type="match status" value="1"/>
</dbReference>
<dbReference type="CDD" id="cd00198">
    <property type="entry name" value="vWFA"/>
    <property type="match status" value="1"/>
</dbReference>
<accession>A0ABZ0X2X5</accession>
<feature type="chain" id="PRO_5046331153" evidence="1">
    <location>
        <begin position="25"/>
        <end position="983"/>
    </location>
</feature>
<dbReference type="InterPro" id="IPR051266">
    <property type="entry name" value="CLCR"/>
</dbReference>
<dbReference type="SUPFAM" id="SSF50998">
    <property type="entry name" value="Quinoprotein alcohol dehydrogenase-like"/>
    <property type="match status" value="1"/>
</dbReference>
<evidence type="ECO:0000313" key="3">
    <source>
        <dbReference type="EMBL" id="WQG84734.1"/>
    </source>
</evidence>
<gene>
    <name evidence="3" type="ORF">SR900_09695</name>
</gene>
<dbReference type="PROSITE" id="PS50234">
    <property type="entry name" value="VWFA"/>
    <property type="match status" value="1"/>
</dbReference>
<dbReference type="SUPFAM" id="SSF53300">
    <property type="entry name" value="vWA-like"/>
    <property type="match status" value="1"/>
</dbReference>
<dbReference type="SMART" id="SM00327">
    <property type="entry name" value="VWA"/>
    <property type="match status" value="1"/>
</dbReference>
<dbReference type="PANTHER" id="PTHR10579:SF43">
    <property type="entry name" value="ZINC FINGER (C3HC4-TYPE RING FINGER) FAMILY PROTEIN"/>
    <property type="match status" value="1"/>
</dbReference>
<keyword evidence="1" id="KW-0732">Signal</keyword>
<dbReference type="InterPro" id="IPR036465">
    <property type="entry name" value="vWFA_dom_sf"/>
</dbReference>
<reference evidence="3 4" key="1">
    <citation type="submission" date="2023-11" db="EMBL/GenBank/DDBJ databases">
        <title>MicrobeMod: A computational toolkit for identifying prokaryotic methylation and restriction-modification with nanopore sequencing.</title>
        <authorList>
            <person name="Crits-Christoph A."/>
            <person name="Kang S.C."/>
            <person name="Lee H."/>
            <person name="Ostrov N."/>
        </authorList>
    </citation>
    <scope>NUCLEOTIDE SEQUENCE [LARGE SCALE GENOMIC DNA]</scope>
    <source>
        <strain evidence="3 4">DSMZ 16071</strain>
    </source>
</reference>
<dbReference type="Pfam" id="PF13519">
    <property type="entry name" value="VWA_2"/>
    <property type="match status" value="1"/>
</dbReference>
<dbReference type="RefSeq" id="WP_018625656.1">
    <property type="nucleotide sequence ID" value="NZ_CP140158.1"/>
</dbReference>
<protein>
    <submittedName>
        <fullName evidence="3">PilC/PilY family type IV pilus protein</fullName>
    </submittedName>
</protein>
<sequence length="983" mass="108079">MIIKKSLITALLIVTGLMPALLHADDTEVYFGQAKDVNLLLVLDVSGSMAFTTETCTERRWRRNPIAHCLPRNGEQSRLDIMKEALQVFLNDLPNNVKVGILTYSSGGNIALQHEIKKLSENNHKAILLNTIDGLDADGSTLTAGALYEAASYFRGKYGDLNSPITPSCGNASNIVFLTDGQPNSLEYSNYKYWNSIKNLTGENCAWNDDGKDCSQKLAKYLSSVDQLKDVVPSTVKTHTIAFALEDADAKSFLEGVAKEGSGNSYTADSTAGLVDAFKSSIESDIEQSMMVAPSVPFSQSNRLNSSNELFLAMFQPAKTQFWHGNLKKYYLKDGKVVDSNKADAVNDKGQFLDSASSAWSLMDGNKLALGGAAQTMDMPRNVYSNILEKNLWTLKNKITTTNNQITRSLLGLDAAASDAELTNHISWLFNGEVDIDTNDDDVLDTSINRYGDPLHSKPVVVDYANKSLLFMGDNEGYLHAINTDDNSGKEEWSFIPRQLLKNTAELVRNDALSNVSSRIYGLDGDITVYHQDGNRNGKVDNGEKAYLYVGMRRGGQNYYAIDISNSERPQYMFTITGDFATSEEVTAGLSWDTVHYYEGLGQTWSKPIIGHIKWRGGKKLVMIFGGGYDAQNQDNHGLEANTPDTVGRNIFIADAVSGQMLWNAKDNAIDRRGGDFASQLTNSFAADLSAGDLRGSGTIEHIYATDTGGQLFRFDITQESKNSNTQIYGVKLADIAGTGVAGNRRFYNRPDVSFVKLRGKTMALIAVGSGYRAHPLAEDTNDRFYVFYDKNILSGGYPEQVLSESTLFDVTNKIDTDPNDATKGRYVGVFDILDHETTNNGWYIRLADGEKVLADASTINYRVLFTTFKPGSDEENTCSAVAGQNKLYTVSVLDGKPTFFKKNNQNGEFVEYVRSTNLGFLGIAPEPTIVYPDDGNGGAGDVVKLVGLEVICSGAECDYLNELNTVKWRELTKKELEQLKSN</sequence>
<feature type="domain" description="VWFA" evidence="2">
    <location>
        <begin position="38"/>
        <end position="282"/>
    </location>
</feature>
<dbReference type="Gene3D" id="3.40.50.410">
    <property type="entry name" value="von Willebrand factor, type A domain"/>
    <property type="match status" value="1"/>
</dbReference>
<name>A0ABZ0X2X5_9GAMM</name>
<feature type="signal peptide" evidence="1">
    <location>
        <begin position="1"/>
        <end position="24"/>
    </location>
</feature>